<dbReference type="Pfam" id="PF00990">
    <property type="entry name" value="GGDEF"/>
    <property type="match status" value="1"/>
</dbReference>
<evidence type="ECO:0000256" key="3">
    <source>
        <dbReference type="SAM" id="Coils"/>
    </source>
</evidence>
<organism evidence="6 7">
    <name type="scientific">Desulfopila aestuarii DSM 18488</name>
    <dbReference type="NCBI Taxonomy" id="1121416"/>
    <lineage>
        <taxon>Bacteria</taxon>
        <taxon>Pseudomonadati</taxon>
        <taxon>Thermodesulfobacteriota</taxon>
        <taxon>Desulfobulbia</taxon>
        <taxon>Desulfobulbales</taxon>
        <taxon>Desulfocapsaceae</taxon>
        <taxon>Desulfopila</taxon>
    </lineage>
</organism>
<dbReference type="SUPFAM" id="SSF55073">
    <property type="entry name" value="Nucleotide cyclase"/>
    <property type="match status" value="1"/>
</dbReference>
<evidence type="ECO:0000256" key="2">
    <source>
        <dbReference type="ARBA" id="ARBA00034247"/>
    </source>
</evidence>
<accession>A0A1M7YGH9</accession>
<dbReference type="PROSITE" id="PS51833">
    <property type="entry name" value="HDOD"/>
    <property type="match status" value="1"/>
</dbReference>
<evidence type="ECO:0000313" key="6">
    <source>
        <dbReference type="EMBL" id="SHO51720.1"/>
    </source>
</evidence>
<dbReference type="InterPro" id="IPR043128">
    <property type="entry name" value="Rev_trsase/Diguanyl_cyclase"/>
</dbReference>
<evidence type="ECO:0000313" key="7">
    <source>
        <dbReference type="Proteomes" id="UP000184603"/>
    </source>
</evidence>
<dbReference type="Proteomes" id="UP000184603">
    <property type="component" value="Unassembled WGS sequence"/>
</dbReference>
<dbReference type="RefSeq" id="WP_073615617.1">
    <property type="nucleotide sequence ID" value="NZ_FRFE01000028.1"/>
</dbReference>
<dbReference type="SUPFAM" id="SSF109604">
    <property type="entry name" value="HD-domain/PDEase-like"/>
    <property type="match status" value="1"/>
</dbReference>
<dbReference type="EMBL" id="FRFE01000028">
    <property type="protein sequence ID" value="SHO51720.1"/>
    <property type="molecule type" value="Genomic_DNA"/>
</dbReference>
<dbReference type="InterPro" id="IPR050469">
    <property type="entry name" value="Diguanylate_Cyclase"/>
</dbReference>
<feature type="coiled-coil region" evidence="3">
    <location>
        <begin position="289"/>
        <end position="337"/>
    </location>
</feature>
<dbReference type="PANTHER" id="PTHR45138:SF9">
    <property type="entry name" value="DIGUANYLATE CYCLASE DGCM-RELATED"/>
    <property type="match status" value="1"/>
</dbReference>
<evidence type="ECO:0000259" key="4">
    <source>
        <dbReference type="PROSITE" id="PS50887"/>
    </source>
</evidence>
<dbReference type="GO" id="GO:0052621">
    <property type="term" value="F:diguanylate cyclase activity"/>
    <property type="evidence" value="ECO:0007669"/>
    <property type="project" value="UniProtKB-EC"/>
</dbReference>
<dbReference type="InterPro" id="IPR029787">
    <property type="entry name" value="Nucleotide_cyclase"/>
</dbReference>
<dbReference type="AlphaFoldDB" id="A0A1M7YGH9"/>
<comment type="catalytic activity">
    <reaction evidence="2">
        <text>2 GTP = 3',3'-c-di-GMP + 2 diphosphate</text>
        <dbReference type="Rhea" id="RHEA:24898"/>
        <dbReference type="ChEBI" id="CHEBI:33019"/>
        <dbReference type="ChEBI" id="CHEBI:37565"/>
        <dbReference type="ChEBI" id="CHEBI:58805"/>
        <dbReference type="EC" id="2.7.7.65"/>
    </reaction>
</comment>
<dbReference type="EC" id="2.7.7.65" evidence="1"/>
<gene>
    <name evidence="6" type="ORF">SAMN02745220_04193</name>
</gene>
<name>A0A1M7YGH9_9BACT</name>
<protein>
    <recommendedName>
        <fullName evidence="1">diguanylate cyclase</fullName>
        <ecNumber evidence="1">2.7.7.65</ecNumber>
    </recommendedName>
</protein>
<evidence type="ECO:0000256" key="1">
    <source>
        <dbReference type="ARBA" id="ARBA00012528"/>
    </source>
</evidence>
<dbReference type="Gene3D" id="3.30.70.270">
    <property type="match status" value="1"/>
</dbReference>
<feature type="domain" description="HDOD" evidence="5">
    <location>
        <begin position="14"/>
        <end position="208"/>
    </location>
</feature>
<dbReference type="FunFam" id="3.30.70.270:FF:000001">
    <property type="entry name" value="Diguanylate cyclase domain protein"/>
    <property type="match status" value="1"/>
</dbReference>
<dbReference type="OrthoDB" id="9813903at2"/>
<dbReference type="SMART" id="SM00267">
    <property type="entry name" value="GGDEF"/>
    <property type="match status" value="1"/>
</dbReference>
<dbReference type="CDD" id="cd01949">
    <property type="entry name" value="GGDEF"/>
    <property type="match status" value="1"/>
</dbReference>
<dbReference type="InterPro" id="IPR000160">
    <property type="entry name" value="GGDEF_dom"/>
</dbReference>
<dbReference type="InterPro" id="IPR013976">
    <property type="entry name" value="HDOD"/>
</dbReference>
<keyword evidence="3" id="KW-0175">Coiled coil</keyword>
<dbReference type="Gene3D" id="1.10.3210.10">
    <property type="entry name" value="Hypothetical protein af1432"/>
    <property type="match status" value="1"/>
</dbReference>
<proteinExistence type="predicted"/>
<keyword evidence="7" id="KW-1185">Reference proteome</keyword>
<dbReference type="Pfam" id="PF08668">
    <property type="entry name" value="HDOD"/>
    <property type="match status" value="1"/>
</dbReference>
<dbReference type="PANTHER" id="PTHR45138">
    <property type="entry name" value="REGULATORY COMPONENTS OF SENSORY TRANSDUCTION SYSTEM"/>
    <property type="match status" value="1"/>
</dbReference>
<reference evidence="6 7" key="1">
    <citation type="submission" date="2016-12" db="EMBL/GenBank/DDBJ databases">
        <authorList>
            <person name="Song W.-J."/>
            <person name="Kurnit D.M."/>
        </authorList>
    </citation>
    <scope>NUCLEOTIDE SEQUENCE [LARGE SCALE GENOMIC DNA]</scope>
    <source>
        <strain evidence="6 7">DSM 18488</strain>
    </source>
</reference>
<dbReference type="PROSITE" id="PS50887">
    <property type="entry name" value="GGDEF"/>
    <property type="match status" value="1"/>
</dbReference>
<dbReference type="NCBIfam" id="TIGR00254">
    <property type="entry name" value="GGDEF"/>
    <property type="match status" value="1"/>
</dbReference>
<evidence type="ECO:0000259" key="5">
    <source>
        <dbReference type="PROSITE" id="PS51833"/>
    </source>
</evidence>
<sequence length="508" mass="56374">MITLQEFLEEKVRLPSPKAIAIRILEAIRKDEDSFAELANIIKSDPVLTARILKVANSSYYGMVDQVSSPGQAISVLGTKALKNIALSFVIFDAVKVTQQGSFDIDLFWRRAITSAVAAEIMAAEVGFRSDDIFVTALLQDFGVLVLFLSCGAAYTEVFDAKRISGSNLQEEETKHLSFNHTEVGYQILKSWNLPDTICEPIRDHHSPKKPGQTSTAGLVNLADRIASIYHGKESNRRSIEARMLLNEHYGINDEHALELIDTIGIKAREAIELFAISPGEMKPFSQIMQEANTELARLNYSYEQLVLELTQAKRNAEQMAVELKKANDSLRDLALRDGLTGLYNHRYFQDALASQLESSKRYGHMVALLLIDIDFFKKINDTHGHPVGDTVLQEISTLLVKLVRNCDIVARYGGEEFAVILPETGITGAKVLAHRVRRGVEQHQIKHGDIPIPITISIGVASSESSGAEISRSMLITQCDQALYEAKHNGRNRVEVASGEMKEKSLV</sequence>
<feature type="domain" description="GGDEF" evidence="4">
    <location>
        <begin position="365"/>
        <end position="500"/>
    </location>
</feature>
<dbReference type="STRING" id="1121416.SAMN02745220_04193"/>